<organism evidence="5 6">
    <name type="scientific">Luteibaculum oceani</name>
    <dbReference type="NCBI Taxonomy" id="1294296"/>
    <lineage>
        <taxon>Bacteria</taxon>
        <taxon>Pseudomonadati</taxon>
        <taxon>Bacteroidota</taxon>
        <taxon>Flavobacteriia</taxon>
        <taxon>Flavobacteriales</taxon>
        <taxon>Luteibaculaceae</taxon>
        <taxon>Luteibaculum</taxon>
    </lineage>
</organism>
<feature type="signal peptide" evidence="2">
    <location>
        <begin position="1"/>
        <end position="19"/>
    </location>
</feature>
<dbReference type="OrthoDB" id="9765926at2"/>
<gene>
    <name evidence="5" type="ORF">FRX97_02590</name>
</gene>
<dbReference type="AlphaFoldDB" id="A0A5C6VFD2"/>
<comment type="caution">
    <text evidence="5">The sequence shown here is derived from an EMBL/GenBank/DDBJ whole genome shotgun (WGS) entry which is preliminary data.</text>
</comment>
<reference evidence="5 6" key="1">
    <citation type="submission" date="2019-08" db="EMBL/GenBank/DDBJ databases">
        <title>Genome of Luteibaculum oceani JCM 18817.</title>
        <authorList>
            <person name="Bowman J.P."/>
        </authorList>
    </citation>
    <scope>NUCLEOTIDE SEQUENCE [LARGE SCALE GENOMIC DNA]</scope>
    <source>
        <strain evidence="5 6">JCM 18817</strain>
    </source>
</reference>
<sequence length="1061" mass="113671">MKKLFTFLIALTWGVVSQAQYCDASSRCIDLPATNSDSLLFVQIGNNLFIPGNDCPAVTDNTGDTLYITTDGGLIETQNATYTDAVVTGWVDWNQNVVFDDDEFFQFAGHISVGQTGVLTLPDGVGAGDYTVRLKLWNSVEAGLNTPPQACYGSNLVYQNVDFILNVTDSVPTTGGPSAGYCAAQGDADCASVTTDGTTTDTTFTFIDRVAATGDNGGFNNVTNCDEYGNYTFIKSDWSVGNAYRVTVSVNQANLAVVGAVYIDWNKDTVFGPEETYPLSANEGDSMFVNILPTENPTGIYRMRVRTTGLLNTPEPCGTQAIGEVEDYHIVLRSLQGGEPSCVAQQIPSNGSTDVCTSEIFRWSPVADAAQYTVRITPRGASTPQYNIQTTDTFFIPGNGLIPDTTYNWIVVPENEAGTQAFGCDTVSFTTAPFADPVVAISPSNDPIITCKGSNQPLQGVVGYPGTITHTWTGSGATYLDNINSGAVVFNNPNEESVKLYYNAVNSAGCGGTDSVTITTLDGAQLDDFYLVDNVLCEADSALFVIKGAVGTVQVDDSVSGSNYQTLNIIQLNDSLYYAPSLSNGVHFLRLSVMLGDCDVFRGPEMLTFNSIPTKPQVTFFDGSNGKECAGGTVGMQVLNYVSTMYFNDVNNTSTDTLYTSGSGDFVVTNEVNGCVNTSDTLKARVFANPSPQIMKSAPAACEGDTLFLSVDASFAGVKWNINTSDSTSFTIPVVMDGTYNVDVVDVNGCEGSTSTTVSFSPKAPQPVITQLDPSPACAGAVVRLVASYDTAGVWNTGSASDTLFVTQTGNYIYTSITAKGCKTSAEDSISIVFYNSGDKSKVQVNPAGPYCFGDSVLLVSEFANGNLWNTGETNDSIYINQSGTYFVETNDENGCAVSSEEVEIIFANIPTKPEIQVSGNLLTSSIAGAVYEWTRDGIPLNQNKRTIEARKTGNYRLSVFNNAGCESERSEAVFITPVGIEDQIQNEEISVYPNPSMDGVFNIENEDLALKSFVLYTLDGKVVLKNNQPENLIKIIVDQKGMYLLSLETDDGQVLVKLIY</sequence>
<dbReference type="RefSeq" id="WP_147013085.1">
    <property type="nucleotide sequence ID" value="NZ_VORB01000002.1"/>
</dbReference>
<feature type="domain" description="GEVED" evidence="4">
    <location>
        <begin position="260"/>
        <end position="330"/>
    </location>
</feature>
<evidence type="ECO:0000259" key="3">
    <source>
        <dbReference type="Pfam" id="PF18962"/>
    </source>
</evidence>
<proteinExistence type="predicted"/>
<feature type="domain" description="Secretion system C-terminal sorting" evidence="3">
    <location>
        <begin position="992"/>
        <end position="1060"/>
    </location>
</feature>
<evidence type="ECO:0000313" key="5">
    <source>
        <dbReference type="EMBL" id="TXC81998.1"/>
    </source>
</evidence>
<dbReference type="InterPro" id="IPR045474">
    <property type="entry name" value="GEVED"/>
</dbReference>
<dbReference type="Pfam" id="PF20009">
    <property type="entry name" value="GEVED"/>
    <property type="match status" value="2"/>
</dbReference>
<dbReference type="InterPro" id="IPR026444">
    <property type="entry name" value="Secre_tail"/>
</dbReference>
<dbReference type="SUPFAM" id="SSF49265">
    <property type="entry name" value="Fibronectin type III"/>
    <property type="match status" value="1"/>
</dbReference>
<keyword evidence="6" id="KW-1185">Reference proteome</keyword>
<name>A0A5C6VFD2_9FLAO</name>
<dbReference type="InterPro" id="IPR036116">
    <property type="entry name" value="FN3_sf"/>
</dbReference>
<evidence type="ECO:0000256" key="1">
    <source>
        <dbReference type="ARBA" id="ARBA00022729"/>
    </source>
</evidence>
<dbReference type="NCBIfam" id="TIGR04183">
    <property type="entry name" value="Por_Secre_tail"/>
    <property type="match status" value="1"/>
</dbReference>
<evidence type="ECO:0000256" key="2">
    <source>
        <dbReference type="SAM" id="SignalP"/>
    </source>
</evidence>
<evidence type="ECO:0000259" key="4">
    <source>
        <dbReference type="Pfam" id="PF20009"/>
    </source>
</evidence>
<feature type="domain" description="GEVED" evidence="4">
    <location>
        <begin position="87"/>
        <end position="152"/>
    </location>
</feature>
<evidence type="ECO:0000313" key="6">
    <source>
        <dbReference type="Proteomes" id="UP000321168"/>
    </source>
</evidence>
<protein>
    <submittedName>
        <fullName evidence="5">T9SS type A sorting domain-containing protein</fullName>
    </submittedName>
</protein>
<dbReference type="EMBL" id="VORB01000002">
    <property type="protein sequence ID" value="TXC81998.1"/>
    <property type="molecule type" value="Genomic_DNA"/>
</dbReference>
<feature type="chain" id="PRO_5023088931" evidence="2">
    <location>
        <begin position="20"/>
        <end position="1061"/>
    </location>
</feature>
<accession>A0A5C6VFD2</accession>
<keyword evidence="1 2" id="KW-0732">Signal</keyword>
<dbReference type="Pfam" id="PF18962">
    <property type="entry name" value="Por_Secre_tail"/>
    <property type="match status" value="1"/>
</dbReference>
<dbReference type="Proteomes" id="UP000321168">
    <property type="component" value="Unassembled WGS sequence"/>
</dbReference>